<protein>
    <submittedName>
        <fullName evidence="2">Uncharacterized protein</fullName>
    </submittedName>
</protein>
<name>A0A915CUB4_9BILA</name>
<dbReference type="Proteomes" id="UP000887574">
    <property type="component" value="Unplaced"/>
</dbReference>
<proteinExistence type="predicted"/>
<accession>A0A915CUB4</accession>
<reference evidence="2" key="1">
    <citation type="submission" date="2022-11" db="UniProtKB">
        <authorList>
            <consortium name="WormBaseParasite"/>
        </authorList>
    </citation>
    <scope>IDENTIFICATION</scope>
</reference>
<dbReference type="WBParaSite" id="jg12223">
    <property type="protein sequence ID" value="jg12223"/>
    <property type="gene ID" value="jg12223"/>
</dbReference>
<sequence length="87" mass="9832">MITRHIRAVVEDAMALSLKLIADPKYNKIEEDSQDSNNGPNARDKAWQNAKTSFLDSIYEKYGQKLPRRFEKCPGGDDSGSVNSRLM</sequence>
<evidence type="ECO:0000313" key="1">
    <source>
        <dbReference type="Proteomes" id="UP000887574"/>
    </source>
</evidence>
<keyword evidence="1" id="KW-1185">Reference proteome</keyword>
<evidence type="ECO:0000313" key="2">
    <source>
        <dbReference type="WBParaSite" id="jg12223"/>
    </source>
</evidence>
<dbReference type="AlphaFoldDB" id="A0A915CUB4"/>
<organism evidence="1 2">
    <name type="scientific">Ditylenchus dipsaci</name>
    <dbReference type="NCBI Taxonomy" id="166011"/>
    <lineage>
        <taxon>Eukaryota</taxon>
        <taxon>Metazoa</taxon>
        <taxon>Ecdysozoa</taxon>
        <taxon>Nematoda</taxon>
        <taxon>Chromadorea</taxon>
        <taxon>Rhabditida</taxon>
        <taxon>Tylenchina</taxon>
        <taxon>Tylenchomorpha</taxon>
        <taxon>Sphaerularioidea</taxon>
        <taxon>Anguinidae</taxon>
        <taxon>Anguininae</taxon>
        <taxon>Ditylenchus</taxon>
    </lineage>
</organism>